<evidence type="ECO:0000313" key="6">
    <source>
        <dbReference type="Proteomes" id="UP000235145"/>
    </source>
</evidence>
<dbReference type="PROSITE" id="PS50011">
    <property type="entry name" value="PROTEIN_KINASE_DOM"/>
    <property type="match status" value="2"/>
</dbReference>
<feature type="region of interest" description="Disordered" evidence="3">
    <location>
        <begin position="1"/>
        <end position="28"/>
    </location>
</feature>
<dbReference type="SUPFAM" id="SSF56112">
    <property type="entry name" value="Protein kinase-like (PK-like)"/>
    <property type="match status" value="2"/>
</dbReference>
<dbReference type="InterPro" id="IPR011009">
    <property type="entry name" value="Kinase-like_dom_sf"/>
</dbReference>
<dbReference type="InterPro" id="IPR050823">
    <property type="entry name" value="Plant_Ser_Thr_Prot_Kinase"/>
</dbReference>
<dbReference type="Proteomes" id="UP000235145">
    <property type="component" value="Unassembled WGS sequence"/>
</dbReference>
<evidence type="ECO:0000256" key="3">
    <source>
        <dbReference type="SAM" id="MobiDB-lite"/>
    </source>
</evidence>
<accession>A0A9R1WY70</accession>
<evidence type="ECO:0000259" key="4">
    <source>
        <dbReference type="PROSITE" id="PS50011"/>
    </source>
</evidence>
<evidence type="ECO:0000313" key="5">
    <source>
        <dbReference type="EMBL" id="KAJ0191019.1"/>
    </source>
</evidence>
<sequence length="605" mass="67582">MTEENNNEGKDIGMTLVDPTKTASEGSNENINKSVTMLKEQSSSSQMTTQKLMIFTFDELWRATGKFLPPPILGVSDRVSVYKGWVTSASYTPSAFDVPEAIVIKNLNTNFAKNCDKWQAEVEYMGKFSHPNVVKLLGYGWGSNEIQLVYEYTEKGSLYTHLFGEDADPLPWDTRIKIALGAAQGLAFMHMEMYIICRDEFNAKITDFGEGGFNPVSGESPTSYNDGYVAPEYLATGWLYLKSDVYGFGVVMLEIVTGLRAVGSGKYYQLQSLLKQVYPSKAAMKAAQLIIDCLHHDTDYRPSMEKVVARLEEINSIKIIPPETSRIATNLTTNRSSLIIIDPTKPEPEAEGSNININKGPLSIQMETHNLKAEVTRGRFSHPNLVKLLGYCSEDGKLLLVHEYIPKRNFIDIIRRHPLPWDITLKIANGVAKGLAFLHTHESSPTFRIFNASSILVNENHEAQLYFGWASLGQIHGALPILMSNALTSRYNPVVTTLLSIWLQYIESDVYAFGVMMLDMIGGLVSLHDKRCSLPKSLLEWARFTLSDKGKLQKFMDPWLEQGNPPKGACKTADLILSCLQITHGHRPSMQEIVVSLEGINAMEM</sequence>
<feature type="domain" description="Protein kinase" evidence="4">
    <location>
        <begin position="325"/>
        <end position="600"/>
    </location>
</feature>
<dbReference type="AlphaFoldDB" id="A0A9R1WY70"/>
<comment type="caution">
    <text evidence="5">The sequence shown here is derived from an EMBL/GenBank/DDBJ whole genome shotgun (WGS) entry which is preliminary data.</text>
</comment>
<reference evidence="5 6" key="1">
    <citation type="journal article" date="2017" name="Nat. Commun.">
        <title>Genome assembly with in vitro proximity ligation data and whole-genome triplication in lettuce.</title>
        <authorList>
            <person name="Reyes-Chin-Wo S."/>
            <person name="Wang Z."/>
            <person name="Yang X."/>
            <person name="Kozik A."/>
            <person name="Arikit S."/>
            <person name="Song C."/>
            <person name="Xia L."/>
            <person name="Froenicke L."/>
            <person name="Lavelle D.O."/>
            <person name="Truco M.J."/>
            <person name="Xia R."/>
            <person name="Zhu S."/>
            <person name="Xu C."/>
            <person name="Xu H."/>
            <person name="Xu X."/>
            <person name="Cox K."/>
            <person name="Korf I."/>
            <person name="Meyers B.C."/>
            <person name="Michelmore R.W."/>
        </authorList>
    </citation>
    <scope>NUCLEOTIDE SEQUENCE [LARGE SCALE GENOMIC DNA]</scope>
    <source>
        <strain evidence="6">cv. Salinas</strain>
        <tissue evidence="5">Seedlings</tissue>
    </source>
</reference>
<dbReference type="PANTHER" id="PTHR45621">
    <property type="entry name" value="OS01G0588500 PROTEIN-RELATED"/>
    <property type="match status" value="1"/>
</dbReference>
<evidence type="ECO:0000256" key="1">
    <source>
        <dbReference type="ARBA" id="ARBA00004236"/>
    </source>
</evidence>
<keyword evidence="2" id="KW-0472">Membrane</keyword>
<dbReference type="GO" id="GO:0005886">
    <property type="term" value="C:plasma membrane"/>
    <property type="evidence" value="ECO:0007669"/>
    <property type="project" value="UniProtKB-SubCell"/>
</dbReference>
<dbReference type="Gene3D" id="1.10.510.10">
    <property type="entry name" value="Transferase(Phosphotransferase) domain 1"/>
    <property type="match status" value="2"/>
</dbReference>
<protein>
    <recommendedName>
        <fullName evidence="4">Protein kinase domain-containing protein</fullName>
    </recommendedName>
</protein>
<proteinExistence type="predicted"/>
<gene>
    <name evidence="5" type="ORF">LSAT_V11C800399810</name>
</gene>
<keyword evidence="6" id="KW-1185">Reference proteome</keyword>
<name>A0A9R1WY70_LACSA</name>
<dbReference type="EMBL" id="NBSK02000008">
    <property type="protein sequence ID" value="KAJ0191019.1"/>
    <property type="molecule type" value="Genomic_DNA"/>
</dbReference>
<evidence type="ECO:0000256" key="2">
    <source>
        <dbReference type="ARBA" id="ARBA00022475"/>
    </source>
</evidence>
<dbReference type="Gene3D" id="3.30.200.20">
    <property type="entry name" value="Phosphorylase Kinase, domain 1"/>
    <property type="match status" value="2"/>
</dbReference>
<dbReference type="InterPro" id="IPR000719">
    <property type="entry name" value="Prot_kinase_dom"/>
</dbReference>
<dbReference type="InterPro" id="IPR001245">
    <property type="entry name" value="Ser-Thr/Tyr_kinase_cat_dom"/>
</dbReference>
<dbReference type="GO" id="GO:0005524">
    <property type="term" value="F:ATP binding"/>
    <property type="evidence" value="ECO:0007669"/>
    <property type="project" value="InterPro"/>
</dbReference>
<dbReference type="Pfam" id="PF07714">
    <property type="entry name" value="PK_Tyr_Ser-Thr"/>
    <property type="match status" value="2"/>
</dbReference>
<comment type="subcellular location">
    <subcellularLocation>
        <location evidence="1">Cell membrane</location>
    </subcellularLocation>
</comment>
<feature type="domain" description="Protein kinase" evidence="4">
    <location>
        <begin position="67"/>
        <end position="314"/>
    </location>
</feature>
<organism evidence="5 6">
    <name type="scientific">Lactuca sativa</name>
    <name type="common">Garden lettuce</name>
    <dbReference type="NCBI Taxonomy" id="4236"/>
    <lineage>
        <taxon>Eukaryota</taxon>
        <taxon>Viridiplantae</taxon>
        <taxon>Streptophyta</taxon>
        <taxon>Embryophyta</taxon>
        <taxon>Tracheophyta</taxon>
        <taxon>Spermatophyta</taxon>
        <taxon>Magnoliopsida</taxon>
        <taxon>eudicotyledons</taxon>
        <taxon>Gunneridae</taxon>
        <taxon>Pentapetalae</taxon>
        <taxon>asterids</taxon>
        <taxon>campanulids</taxon>
        <taxon>Asterales</taxon>
        <taxon>Asteraceae</taxon>
        <taxon>Cichorioideae</taxon>
        <taxon>Cichorieae</taxon>
        <taxon>Lactucinae</taxon>
        <taxon>Lactuca</taxon>
    </lineage>
</organism>
<dbReference type="GO" id="GO:0004672">
    <property type="term" value="F:protein kinase activity"/>
    <property type="evidence" value="ECO:0007669"/>
    <property type="project" value="InterPro"/>
</dbReference>
<keyword evidence="2" id="KW-1003">Cell membrane</keyword>